<gene>
    <name evidence="1" type="ORF">LCGC14_1226940</name>
</gene>
<accession>A0A0F9PE12</accession>
<name>A0A0F9PE12_9ZZZZ</name>
<proteinExistence type="predicted"/>
<sequence length="87" mass="10314">MVQVKLLYFGETGMIMMKFHVIMIYKILHKARNSIIHKEKKEARSDFGIIKPEERNQLSVYFNSVISSQISINFFKLLALRFSKLYL</sequence>
<dbReference type="AlphaFoldDB" id="A0A0F9PE12"/>
<dbReference type="EMBL" id="LAZR01006512">
    <property type="protein sequence ID" value="KKM91602.1"/>
    <property type="molecule type" value="Genomic_DNA"/>
</dbReference>
<comment type="caution">
    <text evidence="1">The sequence shown here is derived from an EMBL/GenBank/DDBJ whole genome shotgun (WGS) entry which is preliminary data.</text>
</comment>
<protein>
    <submittedName>
        <fullName evidence="1">Uncharacterized protein</fullName>
    </submittedName>
</protein>
<organism evidence="1">
    <name type="scientific">marine sediment metagenome</name>
    <dbReference type="NCBI Taxonomy" id="412755"/>
    <lineage>
        <taxon>unclassified sequences</taxon>
        <taxon>metagenomes</taxon>
        <taxon>ecological metagenomes</taxon>
    </lineage>
</organism>
<reference evidence="1" key="1">
    <citation type="journal article" date="2015" name="Nature">
        <title>Complex archaea that bridge the gap between prokaryotes and eukaryotes.</title>
        <authorList>
            <person name="Spang A."/>
            <person name="Saw J.H."/>
            <person name="Jorgensen S.L."/>
            <person name="Zaremba-Niedzwiedzka K."/>
            <person name="Martijn J."/>
            <person name="Lind A.E."/>
            <person name="van Eijk R."/>
            <person name="Schleper C."/>
            <person name="Guy L."/>
            <person name="Ettema T.J."/>
        </authorList>
    </citation>
    <scope>NUCLEOTIDE SEQUENCE</scope>
</reference>
<evidence type="ECO:0000313" key="1">
    <source>
        <dbReference type="EMBL" id="KKM91602.1"/>
    </source>
</evidence>